<dbReference type="InterPro" id="IPR011032">
    <property type="entry name" value="GroES-like_sf"/>
</dbReference>
<gene>
    <name evidence="5" type="ORF">SVIM_LOCUS400130</name>
</gene>
<dbReference type="InterPro" id="IPR036291">
    <property type="entry name" value="NAD(P)-bd_dom_sf"/>
</dbReference>
<evidence type="ECO:0000259" key="4">
    <source>
        <dbReference type="SMART" id="SM00829"/>
    </source>
</evidence>
<proteinExistence type="inferred from homology"/>
<dbReference type="Gene3D" id="3.90.180.10">
    <property type="entry name" value="Medium-chain alcohol dehydrogenases, catalytic domain"/>
    <property type="match status" value="2"/>
</dbReference>
<evidence type="ECO:0000256" key="2">
    <source>
        <dbReference type="ARBA" id="ARBA00023002"/>
    </source>
</evidence>
<dbReference type="GO" id="GO:0016628">
    <property type="term" value="F:oxidoreductase activity, acting on the CH-CH group of donors, NAD or NADP as acceptor"/>
    <property type="evidence" value="ECO:0007669"/>
    <property type="project" value="InterPro"/>
</dbReference>
<dbReference type="SUPFAM" id="SSF51735">
    <property type="entry name" value="NAD(P)-binding Rossmann-fold domains"/>
    <property type="match status" value="2"/>
</dbReference>
<organism evidence="5">
    <name type="scientific">Salix viminalis</name>
    <name type="common">Common osier</name>
    <name type="synonym">Basket willow</name>
    <dbReference type="NCBI Taxonomy" id="40686"/>
    <lineage>
        <taxon>Eukaryota</taxon>
        <taxon>Viridiplantae</taxon>
        <taxon>Streptophyta</taxon>
        <taxon>Embryophyta</taxon>
        <taxon>Tracheophyta</taxon>
        <taxon>Spermatophyta</taxon>
        <taxon>Magnoliopsida</taxon>
        <taxon>eudicotyledons</taxon>
        <taxon>Gunneridae</taxon>
        <taxon>Pentapetalae</taxon>
        <taxon>rosids</taxon>
        <taxon>fabids</taxon>
        <taxon>Malpighiales</taxon>
        <taxon>Salicaceae</taxon>
        <taxon>Saliceae</taxon>
        <taxon>Salix</taxon>
    </lineage>
</organism>
<evidence type="ECO:0000256" key="3">
    <source>
        <dbReference type="ARBA" id="ARBA00023027"/>
    </source>
</evidence>
<dbReference type="InterPro" id="IPR013154">
    <property type="entry name" value="ADH-like_N"/>
</dbReference>
<name>A0A6N2MNT2_SALVM</name>
<dbReference type="PANTHER" id="PTHR44573:SF3">
    <property type="entry name" value="CYTOSOLIC ALKENAL_ONE OXIDOREDUCTASE"/>
    <property type="match status" value="1"/>
</dbReference>
<feature type="domain" description="Enoyl reductase (ER)" evidence="4">
    <location>
        <begin position="327"/>
        <end position="622"/>
    </location>
</feature>
<dbReference type="InterPro" id="IPR002364">
    <property type="entry name" value="Quin_OxRdtase/zeta-crystal_CS"/>
</dbReference>
<dbReference type="EMBL" id="CAADRP010001907">
    <property type="protein sequence ID" value="VFU56019.1"/>
    <property type="molecule type" value="Genomic_DNA"/>
</dbReference>
<keyword evidence="2" id="KW-0560">Oxidoreductase</keyword>
<sequence>MKAWVYGEYGNASNVLKLDSNATVPQVKEDQVLIKVVAASINPIDAQRMLGFLKASDSPFPTVPGYDVAGVVVKVGSQVKRLKVGDEVYGDINEISLDHPKLHGSLPEYTAVEESLLALEPKNLSFAEAASLPLVIETAHEGLERTGFSAGKSILVLGGAGGLAKHVFGASTVAATSSTSKWKLLKSLGADLAIDYTKENFEDLPEKFDVVYDAFGQCDRAVKAVKEDGGAVTISGAVSPPAFKFALTSNGSVLDKLKPYLESGKVKPVLDHEGPFMFSQTAEAFSYLETSRALGKVNPPSTLPMEIPSSTPIPSKMKAWVYGEYGNASNVLKLDSNATVPQVKEDQVLIKVVAASINPIDAKRMLGMFKASDSPFPTVPGYDVAGVVVKVGSQVKRLKVGDEVYGDINEKALDHPKRYGSLAEYTAVEESLLALKPKNLSFAEAASLPLVIETAHEGLERTGFSAGKSILVLGGAGGVGTQIIQLAKHVFGASTVAATSSTSKLELLKSLGADLAIDYTKENFEDLPEKFDVVYDAVGQCDRAIKAVKEDGGVVTIAGPVTPPAFIFMLTSNGSVLDKLKPYLESGKVKPVLDPKGPFPFSQIAEAFSYLETSRAVGKVLEFRIGPTSAAAYQLFRPWQLGRSQDPCLLYDLSGCRS</sequence>
<protein>
    <recommendedName>
        <fullName evidence="4">Enoyl reductase (ER) domain-containing protein</fullName>
    </recommendedName>
</protein>
<dbReference type="InterPro" id="IPR044626">
    <property type="entry name" value="AOR-like"/>
</dbReference>
<dbReference type="SMART" id="SM00829">
    <property type="entry name" value="PKS_ER"/>
    <property type="match status" value="1"/>
</dbReference>
<dbReference type="Gene3D" id="3.40.50.720">
    <property type="entry name" value="NAD(P)-binding Rossmann-like Domain"/>
    <property type="match status" value="2"/>
</dbReference>
<dbReference type="SUPFAM" id="SSF50129">
    <property type="entry name" value="GroES-like"/>
    <property type="match status" value="2"/>
</dbReference>
<accession>A0A6N2MNT2</accession>
<dbReference type="Pfam" id="PF13602">
    <property type="entry name" value="ADH_zinc_N_2"/>
    <property type="match status" value="2"/>
</dbReference>
<dbReference type="AlphaFoldDB" id="A0A6N2MNT2"/>
<dbReference type="PANTHER" id="PTHR44573">
    <property type="entry name" value="NADPH-DEPENDENT ALKENAL/ONE OXIDOREDUCTASE, CHLOROPLASTIC"/>
    <property type="match status" value="1"/>
</dbReference>
<evidence type="ECO:0000313" key="5">
    <source>
        <dbReference type="EMBL" id="VFU56019.1"/>
    </source>
</evidence>
<dbReference type="InterPro" id="IPR020843">
    <property type="entry name" value="ER"/>
</dbReference>
<dbReference type="CDD" id="cd05289">
    <property type="entry name" value="MDR_like_2"/>
    <property type="match status" value="2"/>
</dbReference>
<reference evidence="5" key="1">
    <citation type="submission" date="2019-03" db="EMBL/GenBank/DDBJ databases">
        <authorList>
            <person name="Mank J."/>
            <person name="Almeida P."/>
        </authorList>
    </citation>
    <scope>NUCLEOTIDE SEQUENCE</scope>
    <source>
        <strain evidence="5">78183</strain>
    </source>
</reference>
<keyword evidence="3" id="KW-0520">NAD</keyword>
<dbReference type="PROSITE" id="PS01162">
    <property type="entry name" value="QOR_ZETA_CRYSTAL"/>
    <property type="match status" value="1"/>
</dbReference>
<dbReference type="Pfam" id="PF08240">
    <property type="entry name" value="ADH_N"/>
    <property type="match status" value="2"/>
</dbReference>
<dbReference type="GO" id="GO:0008270">
    <property type="term" value="F:zinc ion binding"/>
    <property type="evidence" value="ECO:0007669"/>
    <property type="project" value="InterPro"/>
</dbReference>
<comment type="similarity">
    <text evidence="1">Belongs to the zinc-containing alcohol dehydrogenase family. Quinone oxidoreductase subfamily.</text>
</comment>
<evidence type="ECO:0000256" key="1">
    <source>
        <dbReference type="ARBA" id="ARBA00010371"/>
    </source>
</evidence>